<keyword evidence="1 5" id="KW-0479">Metal-binding</keyword>
<evidence type="ECO:0000313" key="11">
    <source>
        <dbReference type="EMBL" id="KAF5753025.1"/>
    </source>
</evidence>
<dbReference type="InterPro" id="IPR019835">
    <property type="entry name" value="SWIB_domain"/>
</dbReference>
<evidence type="ECO:0000256" key="6">
    <source>
        <dbReference type="SAM" id="MobiDB-lite"/>
    </source>
</evidence>
<name>A0A7J7E343_TRIWF</name>
<evidence type="ECO:0000256" key="5">
    <source>
        <dbReference type="PROSITE-ProRule" id="PRU00723"/>
    </source>
</evidence>
<comment type="caution">
    <text evidence="11">The sequence shown here is derived from an EMBL/GenBank/DDBJ whole genome shotgun (WGS) entry which is preliminary data.</text>
</comment>
<keyword evidence="12" id="KW-1185">Reference proteome</keyword>
<evidence type="ECO:0000256" key="2">
    <source>
        <dbReference type="ARBA" id="ARBA00022771"/>
    </source>
</evidence>
<evidence type="ECO:0000256" key="1">
    <source>
        <dbReference type="ARBA" id="ARBA00022723"/>
    </source>
</evidence>
<sequence>MEQREEEGKVNSEMYRPRLEHEEGVSRGFDDSAEGVELMSVDQCESMREMDDSQLVGAPVTVAGDAEILARQEVPMQVVVGLEVVKSAAARNSEESIRKPRRGRPPRSQGRSTPAQPPPRRRRDEEDVCFICFDGGSLVLCDRRGCPKAYHPACIKRDESFFRSKAKWNCGWHICSSCQKASHYMCYTCTFSLCKVCTEDADYLCVRGNKGFCGTCMRIVMLIENIPMGNKEVVQVDFDDKSSWEYLFKVYWIYLKQKLSLTLEELTKAKNPWNAVSALLPKVEFPGGFCNNNDEKVCSLDNSRRNLEGKNSKRRKTRNQPYLFNQDFRGLGKSGGDEGKSLPESIPWATKELLEFVAYMKHGDGSMLSQFDVQALLLEYVKRNNLHDPRQKCQIICDSRLINLFGKECVDHFEMLKLLEYHFLIKESVPANNIADPIIGNGEASESNDNQLTINNDRKCKTCRMSDERGVQSHRNQYAAIDVHNINLLYLKRNLMEHLIGDPENFHNTVTGSIVRIRIPVGDQKRDMYRLVQVEGTSKVAESYKVGTKTTDVMLEILNLDKREVVSIDGISNQEFLDDECKCLRESIKCGLIQRLTVGEIQKKAIALQAVRVKEWLEAEVLKLNHLRDRASENGHQKEYPFLECVDKLELLNSLEEHQRRLHEIPEIHTDPSMDPSYESKEDDGDGELDEKKQGDLVQLRKSVVSIRGVEVKSPGSGGGVFNDIGSRALKNLATSHDQSRNATFYVDKDGTTLVHEPVDASTWNQGGESFGSNNWTPPKNHVGSASSVTSTWNNQAALQSKLQSRGASESSVPPCSTPSEEFHVTPSLKAREGCEDEKWNASQSNVTINPPKTTASQSSIADGNLKQADGESYSGHTSEQGLEPQPIKSSSNGWVSGSGIVSLTMALETSQQKQEIHFPDFSSPTPKHSQGGLEGQATDNKQSLSLCVPVLDSGPSWSSTSSLLGGELQLPEVPGDGFKGSPTRTKPSANEWVPNLVSSSSLRPVEVASDYAATPTSGSSQPPHSSAVHLANASSWQAFVPEPTEFCSLPDESVSDLLAEVEAMEALGRLRSPTSSLSCGVEFTRGTENDCFSPIEGFSPIREPGKSDALSSTGDLQIPSHGTVVNESLGVAETFILTGDLQMPSQSTGTNESLGVSQIVTLDPQKRSGGHPSPNADVQGDAKPSDASVNQREAEADVKHHRVPSKSEVSKGTVFGSASSSRGGQAQGNANVSLGISQGTGCQNNNENSATSTGNASSCRNQSRHVTERLSGQRDRNRFHNRDSGFGKARNFWNRQAAPGGVNGGGSFRALPKGQRICKFYESGYCKKGASCSYRHP</sequence>
<evidence type="ECO:0000256" key="4">
    <source>
        <dbReference type="ARBA" id="ARBA00023125"/>
    </source>
</evidence>
<feature type="compositionally biased region" description="Low complexity" evidence="6">
    <location>
        <begin position="959"/>
        <end position="971"/>
    </location>
</feature>
<dbReference type="GO" id="GO:0003677">
    <property type="term" value="F:DNA binding"/>
    <property type="evidence" value="ECO:0007669"/>
    <property type="project" value="UniProtKB-KW"/>
</dbReference>
<feature type="compositionally biased region" description="Polar residues" evidence="6">
    <location>
        <begin position="1230"/>
        <end position="1262"/>
    </location>
</feature>
<dbReference type="FunFam" id="3.30.40.10:FF:000303">
    <property type="entry name" value="Zinc finger CCCH domain-containing protein 19"/>
    <property type="match status" value="1"/>
</dbReference>
<feature type="compositionally biased region" description="Polar residues" evidence="6">
    <location>
        <begin position="762"/>
        <end position="820"/>
    </location>
</feature>
<dbReference type="SUPFAM" id="SSF90229">
    <property type="entry name" value="CCCH zinc finger"/>
    <property type="match status" value="1"/>
</dbReference>
<feature type="region of interest" description="Disordered" evidence="6">
    <location>
        <begin position="762"/>
        <end position="942"/>
    </location>
</feature>
<dbReference type="InterPro" id="IPR058668">
    <property type="entry name" value="NERD_dom"/>
</dbReference>
<dbReference type="PROSITE" id="PS01359">
    <property type="entry name" value="ZF_PHD_1"/>
    <property type="match status" value="1"/>
</dbReference>
<feature type="compositionally biased region" description="Low complexity" evidence="6">
    <location>
        <begin position="1217"/>
        <end position="1229"/>
    </location>
</feature>
<dbReference type="SUPFAM" id="SSF57903">
    <property type="entry name" value="FYVE/PHD zinc finger"/>
    <property type="match status" value="1"/>
</dbReference>
<feature type="compositionally biased region" description="Basic and acidic residues" evidence="6">
    <location>
        <begin position="830"/>
        <end position="840"/>
    </location>
</feature>
<organism evidence="11 12">
    <name type="scientific">Tripterygium wilfordii</name>
    <name type="common">Thunder God vine</name>
    <dbReference type="NCBI Taxonomy" id="458696"/>
    <lineage>
        <taxon>Eukaryota</taxon>
        <taxon>Viridiplantae</taxon>
        <taxon>Streptophyta</taxon>
        <taxon>Embryophyta</taxon>
        <taxon>Tracheophyta</taxon>
        <taxon>Spermatophyta</taxon>
        <taxon>Magnoliopsida</taxon>
        <taxon>eudicotyledons</taxon>
        <taxon>Gunneridae</taxon>
        <taxon>Pentapetalae</taxon>
        <taxon>rosids</taxon>
        <taxon>fabids</taxon>
        <taxon>Celastrales</taxon>
        <taxon>Celastraceae</taxon>
        <taxon>Tripterygium</taxon>
    </lineage>
</organism>
<feature type="zinc finger region" description="C3H1-type" evidence="5">
    <location>
        <begin position="1313"/>
        <end position="1338"/>
    </location>
</feature>
<dbReference type="Pfam" id="PF03126">
    <property type="entry name" value="Plus-3"/>
    <property type="match status" value="1"/>
</dbReference>
<feature type="region of interest" description="Disordered" evidence="6">
    <location>
        <begin position="959"/>
        <end position="996"/>
    </location>
</feature>
<keyword evidence="3 5" id="KW-0862">Zinc</keyword>
<evidence type="ECO:0000259" key="10">
    <source>
        <dbReference type="PROSITE" id="PS51925"/>
    </source>
</evidence>
<dbReference type="Proteomes" id="UP000593562">
    <property type="component" value="Unassembled WGS sequence"/>
</dbReference>
<dbReference type="Pfam" id="PF25980">
    <property type="entry name" value="NERD_plant"/>
    <property type="match status" value="1"/>
</dbReference>
<dbReference type="InterPro" id="IPR001965">
    <property type="entry name" value="Znf_PHD"/>
</dbReference>
<dbReference type="Pfam" id="PF02201">
    <property type="entry name" value="SWIB"/>
    <property type="match status" value="1"/>
</dbReference>
<reference evidence="11 12" key="1">
    <citation type="journal article" date="2020" name="Nat. Commun.">
        <title>Genome of Tripterygium wilfordii and identification of cytochrome P450 involved in triptolide biosynthesis.</title>
        <authorList>
            <person name="Tu L."/>
            <person name="Su P."/>
            <person name="Zhang Z."/>
            <person name="Gao L."/>
            <person name="Wang J."/>
            <person name="Hu T."/>
            <person name="Zhou J."/>
            <person name="Zhang Y."/>
            <person name="Zhao Y."/>
            <person name="Liu Y."/>
            <person name="Song Y."/>
            <person name="Tong Y."/>
            <person name="Lu Y."/>
            <person name="Yang J."/>
            <person name="Xu C."/>
            <person name="Jia M."/>
            <person name="Peters R.J."/>
            <person name="Huang L."/>
            <person name="Gao W."/>
        </authorList>
    </citation>
    <scope>NUCLEOTIDE SEQUENCE [LARGE SCALE GENOMIC DNA]</scope>
    <source>
        <strain evidence="12">cv. XIE 37</strain>
        <tissue evidence="11">Leaf</tissue>
    </source>
</reference>
<dbReference type="InterPro" id="IPR004343">
    <property type="entry name" value="Plus-3_dom"/>
</dbReference>
<dbReference type="SMART" id="SM00249">
    <property type="entry name" value="PHD"/>
    <property type="match status" value="1"/>
</dbReference>
<dbReference type="PROSITE" id="PS50103">
    <property type="entry name" value="ZF_C3H1"/>
    <property type="match status" value="1"/>
</dbReference>
<dbReference type="PROSITE" id="PS51360">
    <property type="entry name" value="PLUS3"/>
    <property type="match status" value="1"/>
</dbReference>
<feature type="compositionally biased region" description="Basic and acidic residues" evidence="6">
    <location>
        <begin position="663"/>
        <end position="672"/>
    </location>
</feature>
<dbReference type="InterPro" id="IPR019786">
    <property type="entry name" value="Zinc_finger_PHD-type_CS"/>
</dbReference>
<dbReference type="SUPFAM" id="SSF47592">
    <property type="entry name" value="SWIB/MDM2 domain"/>
    <property type="match status" value="1"/>
</dbReference>
<evidence type="ECO:0000313" key="12">
    <source>
        <dbReference type="Proteomes" id="UP000593562"/>
    </source>
</evidence>
<feature type="domain" description="C3H1-type" evidence="8">
    <location>
        <begin position="1313"/>
        <end position="1338"/>
    </location>
</feature>
<feature type="region of interest" description="Disordered" evidence="6">
    <location>
        <begin position="90"/>
        <end position="122"/>
    </location>
</feature>
<dbReference type="SUPFAM" id="SSF159042">
    <property type="entry name" value="Plus3-like"/>
    <property type="match status" value="1"/>
</dbReference>
<gene>
    <name evidence="11" type="ORF">HS088_TW01G00943</name>
</gene>
<evidence type="ECO:0000259" key="8">
    <source>
        <dbReference type="PROSITE" id="PS50103"/>
    </source>
</evidence>
<feature type="compositionally biased region" description="Basic and acidic residues" evidence="6">
    <location>
        <begin position="1266"/>
        <end position="1286"/>
    </location>
</feature>
<dbReference type="PROSITE" id="PS50016">
    <property type="entry name" value="ZF_PHD_2"/>
    <property type="match status" value="1"/>
</dbReference>
<feature type="domain" description="Plus3" evidence="9">
    <location>
        <begin position="480"/>
        <end position="613"/>
    </location>
</feature>
<dbReference type="EMBL" id="JAAARO010000001">
    <property type="protein sequence ID" value="KAF5753025.1"/>
    <property type="molecule type" value="Genomic_DNA"/>
</dbReference>
<feature type="compositionally biased region" description="Polar residues" evidence="6">
    <location>
        <begin position="841"/>
        <end position="862"/>
    </location>
</feature>
<dbReference type="InterPro" id="IPR036855">
    <property type="entry name" value="Znf_CCCH_sf"/>
</dbReference>
<dbReference type="PANTHER" id="PTHR46695">
    <property type="entry name" value="ZINC FINGER CCCH DOMAIN-CONTAINING PROTEIN 44-RELATED"/>
    <property type="match status" value="1"/>
</dbReference>
<evidence type="ECO:0000259" key="7">
    <source>
        <dbReference type="PROSITE" id="PS50016"/>
    </source>
</evidence>
<feature type="compositionally biased region" description="Basic and acidic residues" evidence="6">
    <location>
        <begin position="1"/>
        <end position="30"/>
    </location>
</feature>
<evidence type="ECO:0000259" key="9">
    <source>
        <dbReference type="PROSITE" id="PS51360"/>
    </source>
</evidence>
<feature type="region of interest" description="Disordered" evidence="6">
    <location>
        <begin position="1"/>
        <end position="34"/>
    </location>
</feature>
<dbReference type="InterPro" id="IPR036128">
    <property type="entry name" value="Plus3-like_sf"/>
</dbReference>
<dbReference type="InterPro" id="IPR013083">
    <property type="entry name" value="Znf_RING/FYVE/PHD"/>
</dbReference>
<dbReference type="GO" id="GO:0008270">
    <property type="term" value="F:zinc ion binding"/>
    <property type="evidence" value="ECO:0007669"/>
    <property type="project" value="UniProtKB-KW"/>
</dbReference>
<dbReference type="SMART" id="SM00719">
    <property type="entry name" value="Plus3"/>
    <property type="match status" value="1"/>
</dbReference>
<keyword evidence="2 5" id="KW-0863">Zinc-finger</keyword>
<dbReference type="PROSITE" id="PS51925">
    <property type="entry name" value="SWIB_MDM2"/>
    <property type="match status" value="1"/>
</dbReference>
<dbReference type="InterPro" id="IPR036885">
    <property type="entry name" value="SWIB_MDM2_dom_sf"/>
</dbReference>
<dbReference type="Gene3D" id="3.30.40.10">
    <property type="entry name" value="Zinc/RING finger domain, C3HC4 (zinc finger)"/>
    <property type="match status" value="1"/>
</dbReference>
<accession>A0A7J7E343</accession>
<feature type="domain" description="DM2" evidence="10">
    <location>
        <begin position="342"/>
        <end position="425"/>
    </location>
</feature>
<dbReference type="CDD" id="cd10567">
    <property type="entry name" value="SWIB-MDM2_like"/>
    <property type="match status" value="1"/>
</dbReference>
<proteinExistence type="predicted"/>
<dbReference type="Gene3D" id="1.10.245.10">
    <property type="entry name" value="SWIB/MDM2 domain"/>
    <property type="match status" value="1"/>
</dbReference>
<evidence type="ECO:0000256" key="3">
    <source>
        <dbReference type="ARBA" id="ARBA00022833"/>
    </source>
</evidence>
<dbReference type="PANTHER" id="PTHR46695:SF4">
    <property type="entry name" value="ZINC FINGER CCCH DOMAIN-CONTAINING PROTEIN 44"/>
    <property type="match status" value="1"/>
</dbReference>
<dbReference type="CDD" id="cd15568">
    <property type="entry name" value="PHD5_NSD"/>
    <property type="match status" value="1"/>
</dbReference>
<feature type="region of interest" description="Disordered" evidence="6">
    <location>
        <begin position="1164"/>
        <end position="1309"/>
    </location>
</feature>
<feature type="domain" description="PHD-type" evidence="7">
    <location>
        <begin position="126"/>
        <end position="192"/>
    </location>
</feature>
<dbReference type="SMART" id="SM00151">
    <property type="entry name" value="SWIB"/>
    <property type="match status" value="1"/>
</dbReference>
<dbReference type="InParanoid" id="A0A7J7E343"/>
<protein>
    <submittedName>
        <fullName evidence="11">Zinc finger CCCH domain-containing protein 44</fullName>
    </submittedName>
</protein>
<feature type="region of interest" description="Disordered" evidence="6">
    <location>
        <begin position="663"/>
        <end position="695"/>
    </location>
</feature>
<feature type="compositionally biased region" description="Polar residues" evidence="6">
    <location>
        <begin position="888"/>
        <end position="914"/>
    </location>
</feature>
<keyword evidence="4" id="KW-0238">DNA-binding</keyword>
<dbReference type="InterPro" id="IPR003121">
    <property type="entry name" value="SWIB_MDM2_domain"/>
</dbReference>
<dbReference type="InterPro" id="IPR011011">
    <property type="entry name" value="Znf_FYVE_PHD"/>
</dbReference>
<dbReference type="InterPro" id="IPR000571">
    <property type="entry name" value="Znf_CCCH"/>
</dbReference>
<dbReference type="InterPro" id="IPR019787">
    <property type="entry name" value="Znf_PHD-finger"/>
</dbReference>
<dbReference type="Gene3D" id="3.90.70.200">
    <property type="entry name" value="Plus-3 domain"/>
    <property type="match status" value="1"/>
</dbReference>